<proteinExistence type="inferred from homology"/>
<organism evidence="7 8">
    <name type="scientific">Jimgerdemannia flammicorona</name>
    <dbReference type="NCBI Taxonomy" id="994334"/>
    <lineage>
        <taxon>Eukaryota</taxon>
        <taxon>Fungi</taxon>
        <taxon>Fungi incertae sedis</taxon>
        <taxon>Mucoromycota</taxon>
        <taxon>Mucoromycotina</taxon>
        <taxon>Endogonomycetes</taxon>
        <taxon>Endogonales</taxon>
        <taxon>Endogonaceae</taxon>
        <taxon>Jimgerdemannia</taxon>
    </lineage>
</organism>
<evidence type="ECO:0000256" key="6">
    <source>
        <dbReference type="ARBA" id="ARBA00047949"/>
    </source>
</evidence>
<gene>
    <name evidence="7" type="ORF">BC936DRAFT_143186</name>
</gene>
<reference evidence="7 8" key="1">
    <citation type="journal article" date="2018" name="New Phytol.">
        <title>Phylogenomics of Endogonaceae and evolution of mycorrhizas within Mucoromycota.</title>
        <authorList>
            <person name="Chang Y."/>
            <person name="Desiro A."/>
            <person name="Na H."/>
            <person name="Sandor L."/>
            <person name="Lipzen A."/>
            <person name="Clum A."/>
            <person name="Barry K."/>
            <person name="Grigoriev I.V."/>
            <person name="Martin F.M."/>
            <person name="Stajich J.E."/>
            <person name="Smith M.E."/>
            <person name="Bonito G."/>
            <person name="Spatafora J.W."/>
        </authorList>
    </citation>
    <scope>NUCLEOTIDE SEQUENCE [LARGE SCALE GENOMIC DNA]</scope>
    <source>
        <strain evidence="7 8">GMNB39</strain>
    </source>
</reference>
<dbReference type="PANTHER" id="PTHR12684:SF2">
    <property type="entry name" value="TRNA 2'-PHOSPHOTRANSFERASE 1"/>
    <property type="match status" value="1"/>
</dbReference>
<dbReference type="InterPro" id="IPR042081">
    <property type="entry name" value="RNA_2'-PTrans_C"/>
</dbReference>
<evidence type="ECO:0000256" key="4">
    <source>
        <dbReference type="ARBA" id="ARBA00022679"/>
    </source>
</evidence>
<sequence>MSSSRQQSSNIKLSKAMSWLLRHRAEQEGIPIRPDGFVRVKDMVGSYIYILFKQYKLADVQREVAINDKLRYALVEEEGNDGEKEWLVRANQGHSIKIEAVEMTKINFPAEIPTVIHGTYSAYWPSIEKQGLSKMRRNHIHFAAGMLGDEGVISGESRASEGQFLLRHKFLFFFFLC</sequence>
<dbReference type="Pfam" id="PF01885">
    <property type="entry name" value="PTS_2-RNA"/>
    <property type="match status" value="1"/>
</dbReference>
<dbReference type="EMBL" id="RBNI01002570">
    <property type="protein sequence ID" value="RUP49147.1"/>
    <property type="molecule type" value="Genomic_DNA"/>
</dbReference>
<dbReference type="Gene3D" id="1.10.10.970">
    <property type="entry name" value="RNA 2'-phosphotransferase, Tpt1/KptA family, N-terminal domain"/>
    <property type="match status" value="1"/>
</dbReference>
<dbReference type="PANTHER" id="PTHR12684">
    <property type="entry name" value="PUTATIVE PHOSPHOTRANSFERASE"/>
    <property type="match status" value="1"/>
</dbReference>
<comment type="caution">
    <text evidence="7">The sequence shown here is derived from an EMBL/GenBank/DDBJ whole genome shotgun (WGS) entry which is preliminary data.</text>
</comment>
<comment type="catalytic activity">
    <reaction evidence="6">
        <text>2'-phospho-[ligated tRNA] + NAD(+) = mature tRNA + ADP-alpha-D-ribose 1'',2''-cyclic phosphate + nicotinamide</text>
        <dbReference type="Rhea" id="RHEA:23324"/>
        <dbReference type="Rhea" id="RHEA-COMP:11106"/>
        <dbReference type="Rhea" id="RHEA-COMP:11107"/>
        <dbReference type="ChEBI" id="CHEBI:17154"/>
        <dbReference type="ChEBI" id="CHEBI:57540"/>
        <dbReference type="ChEBI" id="CHEBI:76596"/>
        <dbReference type="ChEBI" id="CHEBI:82883"/>
        <dbReference type="ChEBI" id="CHEBI:85027"/>
        <dbReference type="EC" id="2.7.1.160"/>
    </reaction>
</comment>
<dbReference type="OrthoDB" id="419694at2759"/>
<dbReference type="EC" id="2.7.1.160" evidence="3"/>
<evidence type="ECO:0000256" key="5">
    <source>
        <dbReference type="ARBA" id="ARBA00023027"/>
    </source>
</evidence>
<evidence type="ECO:0000313" key="8">
    <source>
        <dbReference type="Proteomes" id="UP000268093"/>
    </source>
</evidence>
<keyword evidence="8" id="KW-1185">Reference proteome</keyword>
<evidence type="ECO:0000256" key="1">
    <source>
        <dbReference type="ARBA" id="ARBA00003343"/>
    </source>
</evidence>
<dbReference type="SUPFAM" id="SSF56399">
    <property type="entry name" value="ADP-ribosylation"/>
    <property type="match status" value="1"/>
</dbReference>
<dbReference type="GO" id="GO:0000215">
    <property type="term" value="F:tRNA 2'-phosphotransferase activity"/>
    <property type="evidence" value="ECO:0007669"/>
    <property type="project" value="UniProtKB-EC"/>
</dbReference>
<dbReference type="InterPro" id="IPR002745">
    <property type="entry name" value="Ptrans_KptA/Tpt1"/>
</dbReference>
<dbReference type="Proteomes" id="UP000268093">
    <property type="component" value="Unassembled WGS sequence"/>
</dbReference>
<dbReference type="AlphaFoldDB" id="A0A433DE99"/>
<dbReference type="Gene3D" id="3.20.170.30">
    <property type="match status" value="1"/>
</dbReference>
<keyword evidence="5" id="KW-0520">NAD</keyword>
<comment type="function">
    <text evidence="1">Catalyzes the last step of tRNA splicing, the transfer of the splice junction 2'-phosphate from ligated tRNA to NAD to produce ADP-ribose 1''-2'' cyclic phosphate.</text>
</comment>
<comment type="similarity">
    <text evidence="2">Belongs to the KptA/TPT1 family.</text>
</comment>
<evidence type="ECO:0000256" key="2">
    <source>
        <dbReference type="ARBA" id="ARBA00009836"/>
    </source>
</evidence>
<protein>
    <recommendedName>
        <fullName evidence="3">2'-phosphotransferase</fullName>
        <ecNumber evidence="3">2.7.1.160</ecNumber>
    </recommendedName>
</protein>
<dbReference type="InterPro" id="IPR042080">
    <property type="entry name" value="RNA_2'-PTrans_N"/>
</dbReference>
<dbReference type="GO" id="GO:0006388">
    <property type="term" value="P:tRNA splicing, via endonucleolytic cleavage and ligation"/>
    <property type="evidence" value="ECO:0007669"/>
    <property type="project" value="TreeGrafter"/>
</dbReference>
<keyword evidence="4" id="KW-0808">Transferase</keyword>
<accession>A0A433DE99</accession>
<evidence type="ECO:0000256" key="3">
    <source>
        <dbReference type="ARBA" id="ARBA00012007"/>
    </source>
</evidence>
<evidence type="ECO:0000313" key="7">
    <source>
        <dbReference type="EMBL" id="RUP49147.1"/>
    </source>
</evidence>
<name>A0A433DE99_9FUNG</name>